<dbReference type="GO" id="GO:1904680">
    <property type="term" value="F:peptide transmembrane transporter activity"/>
    <property type="evidence" value="ECO:0007669"/>
    <property type="project" value="TreeGrafter"/>
</dbReference>
<evidence type="ECO:0000259" key="4">
    <source>
        <dbReference type="Pfam" id="PF00496"/>
    </source>
</evidence>
<dbReference type="EMBL" id="UFQB01000003">
    <property type="protein sequence ID" value="SSW63028.1"/>
    <property type="molecule type" value="Genomic_DNA"/>
</dbReference>
<proteinExistence type="inferred from homology"/>
<keyword evidence="2 3" id="KW-0732">Signal</keyword>
<organism evidence="5 6">
    <name type="scientific">Achromobacter agilis</name>
    <dbReference type="NCBI Taxonomy" id="1353888"/>
    <lineage>
        <taxon>Bacteria</taxon>
        <taxon>Pseudomonadati</taxon>
        <taxon>Pseudomonadota</taxon>
        <taxon>Betaproteobacteria</taxon>
        <taxon>Burkholderiales</taxon>
        <taxon>Alcaligenaceae</taxon>
        <taxon>Achromobacter</taxon>
    </lineage>
</organism>
<accession>A0A446C584</accession>
<dbReference type="Proteomes" id="UP000289184">
    <property type="component" value="Unassembled WGS sequence"/>
</dbReference>
<protein>
    <submittedName>
        <fullName evidence="5">Glutathione-binding protein GsiB</fullName>
    </submittedName>
</protein>
<evidence type="ECO:0000256" key="3">
    <source>
        <dbReference type="SAM" id="SignalP"/>
    </source>
</evidence>
<dbReference type="InterPro" id="IPR000914">
    <property type="entry name" value="SBP_5_dom"/>
</dbReference>
<dbReference type="GO" id="GO:0015833">
    <property type="term" value="P:peptide transport"/>
    <property type="evidence" value="ECO:0007669"/>
    <property type="project" value="TreeGrafter"/>
</dbReference>
<dbReference type="Pfam" id="PF00496">
    <property type="entry name" value="SBP_bac_5"/>
    <property type="match status" value="1"/>
</dbReference>
<dbReference type="Gene3D" id="3.40.190.10">
    <property type="entry name" value="Periplasmic binding protein-like II"/>
    <property type="match status" value="1"/>
</dbReference>
<evidence type="ECO:0000256" key="2">
    <source>
        <dbReference type="ARBA" id="ARBA00022729"/>
    </source>
</evidence>
<dbReference type="PANTHER" id="PTHR30290">
    <property type="entry name" value="PERIPLASMIC BINDING COMPONENT OF ABC TRANSPORTER"/>
    <property type="match status" value="1"/>
</dbReference>
<dbReference type="CDD" id="cd08502">
    <property type="entry name" value="PBP2_NikA_DppA_OppA_like_16"/>
    <property type="match status" value="1"/>
</dbReference>
<name>A0A446C584_9BURK</name>
<dbReference type="InterPro" id="IPR030678">
    <property type="entry name" value="Peptide/Ni-bd"/>
</dbReference>
<dbReference type="Gene3D" id="3.10.105.10">
    <property type="entry name" value="Dipeptide-binding Protein, Domain 3"/>
    <property type="match status" value="1"/>
</dbReference>
<sequence>MRRHPSPPATGIGMTKGKKMIRRFSLLGAAALLAMGAATGALAQSKTLRLVPHADLKTLDPLFNTAYITRNHGYMVFDTLFSQDSKGQVKPQMVDSWTTSEDGKTWSFTLRPGLKFNDGTPVKAEDCVASIQRWAKKDTLGQAMMAAGAELAATGDNTFTLTLKEPFGLVLDALSKPSGMPPFIMPKRLAMTDPNTQVTEMVGSGPFLFKRDEWVPGNKVVYVKNPAYVPRAEPADGLAGGKNVKVDRVEWVYIPDGNTATAALMNGEVDMIEQTTPDFLPVLETNPDITLGTSVASQGMVIVNSLHPPFDNQLARQALYHLVNQKEMLSAMGYPEKYRVDYCPTLYICGSPLATDAGAAPYAKADPARAKQLLQEAGYKGEKVVVLYPTDHLSAPAVMVLTQNMKKAGLNVDLQSMDWASLAARRLKKDAPEKGGWSVFLTWGGYFDASTPVTNPWLSAACGNSLPGWPCDKELDTLRTSWIRETDPAKRKDIASQMQVRAYQTVPYVMFGEFKPVSAVRGLKHTELLKTGIPVMWNIEKP</sequence>
<reference evidence="5 6" key="1">
    <citation type="submission" date="2018-07" db="EMBL/GenBank/DDBJ databases">
        <authorList>
            <person name="Peeters C."/>
        </authorList>
    </citation>
    <scope>NUCLEOTIDE SEQUENCE [LARGE SCALE GENOMIC DNA]</scope>
    <source>
        <strain evidence="5 6">LMG 3411</strain>
    </source>
</reference>
<evidence type="ECO:0000256" key="1">
    <source>
        <dbReference type="ARBA" id="ARBA00005695"/>
    </source>
</evidence>
<dbReference type="GO" id="GO:0043190">
    <property type="term" value="C:ATP-binding cassette (ABC) transporter complex"/>
    <property type="evidence" value="ECO:0007669"/>
    <property type="project" value="InterPro"/>
</dbReference>
<evidence type="ECO:0000313" key="5">
    <source>
        <dbReference type="EMBL" id="SSW63028.1"/>
    </source>
</evidence>
<gene>
    <name evidence="5" type="primary">gsiB_2</name>
    <name evidence="5" type="ORF">AGI3411_00880</name>
</gene>
<evidence type="ECO:0000313" key="6">
    <source>
        <dbReference type="Proteomes" id="UP000289184"/>
    </source>
</evidence>
<feature type="chain" id="PRO_5019087909" evidence="3">
    <location>
        <begin position="44"/>
        <end position="542"/>
    </location>
</feature>
<dbReference type="PIRSF" id="PIRSF002741">
    <property type="entry name" value="MppA"/>
    <property type="match status" value="1"/>
</dbReference>
<dbReference type="GO" id="GO:0030288">
    <property type="term" value="C:outer membrane-bounded periplasmic space"/>
    <property type="evidence" value="ECO:0007669"/>
    <property type="project" value="UniProtKB-ARBA"/>
</dbReference>
<feature type="domain" description="Solute-binding protein family 5" evidence="4">
    <location>
        <begin position="88"/>
        <end position="460"/>
    </location>
</feature>
<comment type="similarity">
    <text evidence="1">Belongs to the bacterial solute-binding protein 5 family.</text>
</comment>
<dbReference type="InterPro" id="IPR039424">
    <property type="entry name" value="SBP_5"/>
</dbReference>
<dbReference type="AlphaFoldDB" id="A0A446C584"/>
<dbReference type="SUPFAM" id="SSF53850">
    <property type="entry name" value="Periplasmic binding protein-like II"/>
    <property type="match status" value="1"/>
</dbReference>
<dbReference type="PANTHER" id="PTHR30290:SF38">
    <property type="entry name" value="D,D-DIPEPTIDE-BINDING PERIPLASMIC PROTEIN DDPA-RELATED"/>
    <property type="match status" value="1"/>
</dbReference>
<keyword evidence="6" id="KW-1185">Reference proteome</keyword>
<feature type="signal peptide" evidence="3">
    <location>
        <begin position="1"/>
        <end position="43"/>
    </location>
</feature>